<dbReference type="EMBL" id="JAOPJF010000071">
    <property type="protein sequence ID" value="KAK1141014.1"/>
    <property type="molecule type" value="Genomic_DNA"/>
</dbReference>
<accession>A0ACC3ATB4</accession>
<sequence>MKLPDILRKGLPRVIPEPSGRNMSRSIQFLLGLRAIFFQYQRAELVLNAFSIVLVIYVTIAEGN</sequence>
<dbReference type="Proteomes" id="UP001177260">
    <property type="component" value="Unassembled WGS sequence"/>
</dbReference>
<proteinExistence type="predicted"/>
<keyword evidence="2" id="KW-1185">Reference proteome</keyword>
<reference evidence="1 2" key="1">
    <citation type="journal article" date="2023" name="ACS Omega">
        <title>Identification of the Neoaspergillic Acid Biosynthesis Gene Cluster by Establishing an In Vitro CRISPR-Ribonucleoprotein Genetic System in Aspergillus melleus.</title>
        <authorList>
            <person name="Yuan B."/>
            <person name="Grau M.F."/>
            <person name="Murata R.M."/>
            <person name="Torok T."/>
            <person name="Venkateswaran K."/>
            <person name="Stajich J.E."/>
            <person name="Wang C.C.C."/>
        </authorList>
    </citation>
    <scope>NUCLEOTIDE SEQUENCE [LARGE SCALE GENOMIC DNA]</scope>
    <source>
        <strain evidence="1 2">IMV 1140</strain>
    </source>
</reference>
<evidence type="ECO:0000313" key="2">
    <source>
        <dbReference type="Proteomes" id="UP001177260"/>
    </source>
</evidence>
<evidence type="ECO:0000313" key="1">
    <source>
        <dbReference type="EMBL" id="KAK1141014.1"/>
    </source>
</evidence>
<name>A0ACC3ATB4_9EURO</name>
<gene>
    <name evidence="1" type="ORF">N8T08_009671</name>
</gene>
<comment type="caution">
    <text evidence="1">The sequence shown here is derived from an EMBL/GenBank/DDBJ whole genome shotgun (WGS) entry which is preliminary data.</text>
</comment>
<organism evidence="1 2">
    <name type="scientific">Aspergillus melleus</name>
    <dbReference type="NCBI Taxonomy" id="138277"/>
    <lineage>
        <taxon>Eukaryota</taxon>
        <taxon>Fungi</taxon>
        <taxon>Dikarya</taxon>
        <taxon>Ascomycota</taxon>
        <taxon>Pezizomycotina</taxon>
        <taxon>Eurotiomycetes</taxon>
        <taxon>Eurotiomycetidae</taxon>
        <taxon>Eurotiales</taxon>
        <taxon>Aspergillaceae</taxon>
        <taxon>Aspergillus</taxon>
        <taxon>Aspergillus subgen. Circumdati</taxon>
    </lineage>
</organism>
<protein>
    <submittedName>
        <fullName evidence="1">Uncharacterized protein</fullName>
    </submittedName>
</protein>